<sequence length="130" mass="14955">MRLEKIDFIPIFVELIKNLFANLLVHITDTSLSSPYSRLVKKIDNVVTGSIKFKFAAYAEDLIVNLGSIEDWNTLINLLAKYKMIAYIAVNKEKFKLLSLTKKAIQIALSKEKSFDKLEKNMTIRIFVLK</sequence>
<evidence type="ECO:0000313" key="1">
    <source>
        <dbReference type="EMBL" id="CAG8806293.1"/>
    </source>
</evidence>
<reference evidence="1 2" key="1">
    <citation type="submission" date="2021-06" db="EMBL/GenBank/DDBJ databases">
        <authorList>
            <person name="Kallberg Y."/>
            <person name="Tangrot J."/>
            <person name="Rosling A."/>
        </authorList>
    </citation>
    <scope>NUCLEOTIDE SEQUENCE [LARGE SCALE GENOMIC DNA]</scope>
    <source>
        <strain evidence="1 2">120-4 pot B 10/14</strain>
    </source>
</reference>
<proteinExistence type="predicted"/>
<dbReference type="EMBL" id="CAJVQB010025416">
    <property type="protein sequence ID" value="CAG8806293.1"/>
    <property type="molecule type" value="Genomic_DNA"/>
</dbReference>
<dbReference type="Proteomes" id="UP000789901">
    <property type="component" value="Unassembled WGS sequence"/>
</dbReference>
<keyword evidence="2" id="KW-1185">Reference proteome</keyword>
<organism evidence="1 2">
    <name type="scientific">Gigaspora margarita</name>
    <dbReference type="NCBI Taxonomy" id="4874"/>
    <lineage>
        <taxon>Eukaryota</taxon>
        <taxon>Fungi</taxon>
        <taxon>Fungi incertae sedis</taxon>
        <taxon>Mucoromycota</taxon>
        <taxon>Glomeromycotina</taxon>
        <taxon>Glomeromycetes</taxon>
        <taxon>Diversisporales</taxon>
        <taxon>Gigasporaceae</taxon>
        <taxon>Gigaspora</taxon>
    </lineage>
</organism>
<comment type="caution">
    <text evidence="1">The sequence shown here is derived from an EMBL/GenBank/DDBJ whole genome shotgun (WGS) entry which is preliminary data.</text>
</comment>
<protein>
    <submittedName>
        <fullName evidence="1">31948_t:CDS:1</fullName>
    </submittedName>
</protein>
<name>A0ABN7VYP0_GIGMA</name>
<gene>
    <name evidence="1" type="ORF">GMARGA_LOCUS24265</name>
</gene>
<evidence type="ECO:0000313" key="2">
    <source>
        <dbReference type="Proteomes" id="UP000789901"/>
    </source>
</evidence>
<accession>A0ABN7VYP0</accession>